<gene>
    <name evidence="1" type="ORF">BaRGS_00009738</name>
</gene>
<name>A0ABD0LH58_9CAEN</name>
<reference evidence="1 2" key="1">
    <citation type="journal article" date="2023" name="Sci. Data">
        <title>Genome assembly of the Korean intertidal mud-creeper Batillaria attramentaria.</title>
        <authorList>
            <person name="Patra A.K."/>
            <person name="Ho P.T."/>
            <person name="Jun S."/>
            <person name="Lee S.J."/>
            <person name="Kim Y."/>
            <person name="Won Y.J."/>
        </authorList>
    </citation>
    <scope>NUCLEOTIDE SEQUENCE [LARGE SCALE GENOMIC DNA]</scope>
    <source>
        <strain evidence="1">Wonlab-2016</strain>
    </source>
</reference>
<organism evidence="1 2">
    <name type="scientific">Batillaria attramentaria</name>
    <dbReference type="NCBI Taxonomy" id="370345"/>
    <lineage>
        <taxon>Eukaryota</taxon>
        <taxon>Metazoa</taxon>
        <taxon>Spiralia</taxon>
        <taxon>Lophotrochozoa</taxon>
        <taxon>Mollusca</taxon>
        <taxon>Gastropoda</taxon>
        <taxon>Caenogastropoda</taxon>
        <taxon>Sorbeoconcha</taxon>
        <taxon>Cerithioidea</taxon>
        <taxon>Batillariidae</taxon>
        <taxon>Batillaria</taxon>
    </lineage>
</organism>
<dbReference type="EMBL" id="JACVVK020000047">
    <property type="protein sequence ID" value="KAK7498929.1"/>
    <property type="molecule type" value="Genomic_DNA"/>
</dbReference>
<evidence type="ECO:0000313" key="2">
    <source>
        <dbReference type="Proteomes" id="UP001519460"/>
    </source>
</evidence>
<keyword evidence="2" id="KW-1185">Reference proteome</keyword>
<proteinExistence type="predicted"/>
<dbReference type="Proteomes" id="UP001519460">
    <property type="component" value="Unassembled WGS sequence"/>
</dbReference>
<dbReference type="AlphaFoldDB" id="A0ABD0LH58"/>
<comment type="caution">
    <text evidence="1">The sequence shown here is derived from an EMBL/GenBank/DDBJ whole genome shotgun (WGS) entry which is preliminary data.</text>
</comment>
<protein>
    <submittedName>
        <fullName evidence="1">Uncharacterized protein</fullName>
    </submittedName>
</protein>
<evidence type="ECO:0000313" key="1">
    <source>
        <dbReference type="EMBL" id="KAK7498929.1"/>
    </source>
</evidence>
<accession>A0ABD0LH58</accession>
<sequence length="78" mass="9252">MVRGFWVKDENPTETRLRRYCVKDPTRTRLPRRTVTETVWCCPTLIVREDSLNKDDVPRLPVEKRYGGLWQLTETSGE</sequence>